<accession>A0A3S1A3W4</accession>
<dbReference type="Proteomes" id="UP000281118">
    <property type="component" value="Unassembled WGS sequence"/>
</dbReference>
<proteinExistence type="predicted"/>
<organism evidence="1 2">
    <name type="scientific">Variovorax guangxiensis</name>
    <dbReference type="NCBI Taxonomy" id="1775474"/>
    <lineage>
        <taxon>Bacteria</taxon>
        <taxon>Pseudomonadati</taxon>
        <taxon>Pseudomonadota</taxon>
        <taxon>Betaproteobacteria</taxon>
        <taxon>Burkholderiales</taxon>
        <taxon>Comamonadaceae</taxon>
        <taxon>Variovorax</taxon>
    </lineage>
</organism>
<dbReference type="RefSeq" id="WP_126022798.1">
    <property type="nucleotide sequence ID" value="NZ_RXFT01000006.1"/>
</dbReference>
<sequence>MKAKQDWTIGATVKVGFLALTVIAKIPTPGDFKPDAYVLASPSKGTFYEFVPHHGLNKIEPHEARELIAQSKRSADQQAAGTTRISLGAPVTKRDGTPISVACAFSAPYWVCSEGVVVAEYGNDHQAALAHYDRLLQSRRKALGIAETREVMA</sequence>
<gene>
    <name evidence="1" type="ORF">EJP67_16480</name>
</gene>
<comment type="caution">
    <text evidence="1">The sequence shown here is derived from an EMBL/GenBank/DDBJ whole genome shotgun (WGS) entry which is preliminary data.</text>
</comment>
<reference evidence="1 2" key="1">
    <citation type="submission" date="2018-12" db="EMBL/GenBank/DDBJ databases">
        <title>The genome sequences of Variovorax guangxiensis DSM 27352.</title>
        <authorList>
            <person name="Gao J."/>
            <person name="Sun J."/>
        </authorList>
    </citation>
    <scope>NUCLEOTIDE SEQUENCE [LARGE SCALE GENOMIC DNA]</scope>
    <source>
        <strain evidence="1 2">DSM 27352</strain>
    </source>
</reference>
<dbReference type="OrthoDB" id="8970812at2"/>
<name>A0A3S1A3W4_9BURK</name>
<dbReference type="AlphaFoldDB" id="A0A3S1A3W4"/>
<evidence type="ECO:0000313" key="2">
    <source>
        <dbReference type="Proteomes" id="UP000281118"/>
    </source>
</evidence>
<dbReference type="EMBL" id="RXFT01000006">
    <property type="protein sequence ID" value="RUR68660.1"/>
    <property type="molecule type" value="Genomic_DNA"/>
</dbReference>
<evidence type="ECO:0000313" key="1">
    <source>
        <dbReference type="EMBL" id="RUR68660.1"/>
    </source>
</evidence>
<protein>
    <submittedName>
        <fullName evidence="1">Uncharacterized protein</fullName>
    </submittedName>
</protein>